<evidence type="ECO:0000313" key="1">
    <source>
        <dbReference type="EMBL" id="KAF4076630.1"/>
    </source>
</evidence>
<comment type="caution">
    <text evidence="1">The sequence shown here is derived from an EMBL/GenBank/DDBJ whole genome shotgun (WGS) entry which is preliminary data.</text>
</comment>
<accession>A0A7J6A1F2</accession>
<protein>
    <submittedName>
        <fullName evidence="1">Uncharacterized protein</fullName>
    </submittedName>
</protein>
<feature type="non-terminal residue" evidence="1">
    <location>
        <position position="1"/>
    </location>
</feature>
<name>A0A7J6A1F2_AMEME</name>
<dbReference type="AlphaFoldDB" id="A0A7J6A1F2"/>
<keyword evidence="2" id="KW-1185">Reference proteome</keyword>
<evidence type="ECO:0000313" key="2">
    <source>
        <dbReference type="Proteomes" id="UP000593565"/>
    </source>
</evidence>
<organism evidence="1 2">
    <name type="scientific">Ameiurus melas</name>
    <name type="common">Black bullhead</name>
    <name type="synonym">Silurus melas</name>
    <dbReference type="NCBI Taxonomy" id="219545"/>
    <lineage>
        <taxon>Eukaryota</taxon>
        <taxon>Metazoa</taxon>
        <taxon>Chordata</taxon>
        <taxon>Craniata</taxon>
        <taxon>Vertebrata</taxon>
        <taxon>Euteleostomi</taxon>
        <taxon>Actinopterygii</taxon>
        <taxon>Neopterygii</taxon>
        <taxon>Teleostei</taxon>
        <taxon>Ostariophysi</taxon>
        <taxon>Siluriformes</taxon>
        <taxon>Ictaluridae</taxon>
        <taxon>Ameiurus</taxon>
    </lineage>
</organism>
<proteinExistence type="predicted"/>
<gene>
    <name evidence="1" type="ORF">AMELA_G00217320</name>
</gene>
<dbReference type="Proteomes" id="UP000593565">
    <property type="component" value="Unassembled WGS sequence"/>
</dbReference>
<sequence length="157" mass="18018">NSRSFPNFPSAPPEQAWESLFSNNPHQRGIISRIYDFILALGSEASTKNKNVWETEVGVQIREECWEHAIGKVQSTTSCVRHGLIQYKVLHRVHLRGSNSVFDGSRRPGPGPRLTKFGVNFVILRELAMEYFIQLGFALHTTVSRRTLFHRRKQQNT</sequence>
<reference evidence="1 2" key="1">
    <citation type="submission" date="2020-02" db="EMBL/GenBank/DDBJ databases">
        <title>A chromosome-scale genome assembly of the black bullhead catfish (Ameiurus melas).</title>
        <authorList>
            <person name="Wen M."/>
            <person name="Zham M."/>
            <person name="Cabau C."/>
            <person name="Klopp C."/>
            <person name="Donnadieu C."/>
            <person name="Roques C."/>
            <person name="Bouchez O."/>
            <person name="Lampietro C."/>
            <person name="Jouanno E."/>
            <person name="Herpin A."/>
            <person name="Louis A."/>
            <person name="Berthelot C."/>
            <person name="Parey E."/>
            <person name="Roest-Crollius H."/>
            <person name="Braasch I."/>
            <person name="Postlethwait J."/>
            <person name="Robinson-Rechavi M."/>
            <person name="Echchiki A."/>
            <person name="Begum T."/>
            <person name="Montfort J."/>
            <person name="Schartl M."/>
            <person name="Bobe J."/>
            <person name="Guiguen Y."/>
        </authorList>
    </citation>
    <scope>NUCLEOTIDE SEQUENCE [LARGE SCALE GENOMIC DNA]</scope>
    <source>
        <strain evidence="1">M_S1</strain>
        <tissue evidence="1">Blood</tissue>
    </source>
</reference>
<dbReference type="EMBL" id="JAAGNN010000019">
    <property type="protein sequence ID" value="KAF4076630.1"/>
    <property type="molecule type" value="Genomic_DNA"/>
</dbReference>